<evidence type="ECO:0000313" key="2">
    <source>
        <dbReference type="Proteomes" id="UP000008037"/>
    </source>
</evidence>
<gene>
    <name evidence="1" type="ordered locus">Ngar_c31120</name>
</gene>
<dbReference type="AlphaFoldDB" id="K0IKW2"/>
<dbReference type="GeneID" id="13796922"/>
<keyword evidence="2" id="KW-1185">Reference proteome</keyword>
<accession>K0IKW2</accession>
<dbReference type="RefSeq" id="WP_015020562.1">
    <property type="nucleotide sequence ID" value="NC_018719.1"/>
</dbReference>
<sequence length="60" mass="6669">MACNSCGHPNDAHQYVTSSLFYCSECKVLESHIAFSQEQAKGNPPKSDDVLSDVYNAFRK</sequence>
<dbReference type="BioCyc" id="CNIT1237085:G1324-3112-MONOMER"/>
<dbReference type="KEGG" id="nga:Ngar_c31120"/>
<dbReference type="Proteomes" id="UP000008037">
    <property type="component" value="Chromosome"/>
</dbReference>
<protein>
    <submittedName>
        <fullName evidence="1">Uncharacterized protein</fullName>
    </submittedName>
</protein>
<evidence type="ECO:0000313" key="1">
    <source>
        <dbReference type="EMBL" id="AFU60028.1"/>
    </source>
</evidence>
<name>K0IKW2_NITGG</name>
<dbReference type="HOGENOM" id="CLU_2930318_0_0_2"/>
<organism evidence="1 2">
    <name type="scientific">Nitrososphaera gargensis (strain Ga9.2)</name>
    <dbReference type="NCBI Taxonomy" id="1237085"/>
    <lineage>
        <taxon>Archaea</taxon>
        <taxon>Nitrososphaerota</taxon>
        <taxon>Nitrososphaeria</taxon>
        <taxon>Nitrososphaerales</taxon>
        <taxon>Nitrososphaeraceae</taxon>
        <taxon>Nitrososphaera</taxon>
    </lineage>
</organism>
<dbReference type="InParanoid" id="K0IKW2"/>
<reference evidence="1 2" key="1">
    <citation type="journal article" date="2012" name="Environ. Microbiol.">
        <title>The genome of the ammonia-oxidizing Candidatus Nitrososphaera gargensis: insights into metabolic versatility and environmental adaptations.</title>
        <authorList>
            <person name="Spang A."/>
            <person name="Poehlein A."/>
            <person name="Offre P."/>
            <person name="Zumbragel S."/>
            <person name="Haider S."/>
            <person name="Rychlik N."/>
            <person name="Nowka B."/>
            <person name="Schmeisser C."/>
            <person name="Lebedeva E.V."/>
            <person name="Rattei T."/>
            <person name="Bohm C."/>
            <person name="Schmid M."/>
            <person name="Galushko A."/>
            <person name="Hatzenpichler R."/>
            <person name="Weinmaier T."/>
            <person name="Daniel R."/>
            <person name="Schleper C."/>
            <person name="Spieck E."/>
            <person name="Streit W."/>
            <person name="Wagner M."/>
        </authorList>
    </citation>
    <scope>NUCLEOTIDE SEQUENCE [LARGE SCALE GENOMIC DNA]</scope>
    <source>
        <strain evidence="2">Ga9.2</strain>
    </source>
</reference>
<proteinExistence type="predicted"/>
<dbReference type="EMBL" id="CP002408">
    <property type="protein sequence ID" value="AFU60028.1"/>
    <property type="molecule type" value="Genomic_DNA"/>
</dbReference>